<keyword evidence="7" id="KW-1185">Reference proteome</keyword>
<dbReference type="Gene3D" id="1.10.357.10">
    <property type="entry name" value="Tetracycline Repressor, domain 2"/>
    <property type="match status" value="1"/>
</dbReference>
<dbReference type="InterPro" id="IPR023772">
    <property type="entry name" value="DNA-bd_HTH_TetR-type_CS"/>
</dbReference>
<gene>
    <name evidence="6" type="ORF">GCM10009733_099760</name>
</gene>
<keyword evidence="1" id="KW-0805">Transcription regulation</keyword>
<dbReference type="PROSITE" id="PS50977">
    <property type="entry name" value="HTH_TETR_2"/>
    <property type="match status" value="1"/>
</dbReference>
<protein>
    <submittedName>
        <fullName evidence="6">TetR/AcrR family transcriptional regulator</fullName>
    </submittedName>
</protein>
<evidence type="ECO:0000313" key="6">
    <source>
        <dbReference type="EMBL" id="GAA1687153.1"/>
    </source>
</evidence>
<organism evidence="6 7">
    <name type="scientific">Nonomuraea maheshkhaliensis</name>
    <dbReference type="NCBI Taxonomy" id="419590"/>
    <lineage>
        <taxon>Bacteria</taxon>
        <taxon>Bacillati</taxon>
        <taxon>Actinomycetota</taxon>
        <taxon>Actinomycetes</taxon>
        <taxon>Streptosporangiales</taxon>
        <taxon>Streptosporangiaceae</taxon>
        <taxon>Nonomuraea</taxon>
    </lineage>
</organism>
<dbReference type="PROSITE" id="PS01081">
    <property type="entry name" value="HTH_TETR_1"/>
    <property type="match status" value="1"/>
</dbReference>
<sequence>MTTAPDPADLTARARIRDAALRHIGEHGYERATIRGIAETAGVSPGLVRHHFGSKQALREACDEHLTKTMHRLHEQAGQQPPVGFNPVAVMGPYRRYLARALSEGWASPFFDEMVRIGERWLAEADKGRPEPPDVDPRTRAAVLAAMALAPTVLSQLVERGMGAGIDSAEGQDKLLRALLDIHSHPLLTPEEAARARAALDRGRTA</sequence>
<dbReference type="Pfam" id="PF00440">
    <property type="entry name" value="TetR_N"/>
    <property type="match status" value="1"/>
</dbReference>
<dbReference type="PANTHER" id="PTHR30055:SF234">
    <property type="entry name" value="HTH-TYPE TRANSCRIPTIONAL REGULATOR BETI"/>
    <property type="match status" value="1"/>
</dbReference>
<dbReference type="Proteomes" id="UP001500064">
    <property type="component" value="Unassembled WGS sequence"/>
</dbReference>
<name>A0ABN2HFM0_9ACTN</name>
<dbReference type="InterPro" id="IPR001647">
    <property type="entry name" value="HTH_TetR"/>
</dbReference>
<evidence type="ECO:0000256" key="4">
    <source>
        <dbReference type="PROSITE-ProRule" id="PRU00335"/>
    </source>
</evidence>
<evidence type="ECO:0000313" key="7">
    <source>
        <dbReference type="Proteomes" id="UP001500064"/>
    </source>
</evidence>
<dbReference type="InterPro" id="IPR050109">
    <property type="entry name" value="HTH-type_TetR-like_transc_reg"/>
</dbReference>
<feature type="DNA-binding region" description="H-T-H motif" evidence="4">
    <location>
        <begin position="33"/>
        <end position="52"/>
    </location>
</feature>
<evidence type="ECO:0000259" key="5">
    <source>
        <dbReference type="PROSITE" id="PS50977"/>
    </source>
</evidence>
<proteinExistence type="predicted"/>
<feature type="domain" description="HTH tetR-type" evidence="5">
    <location>
        <begin position="10"/>
        <end position="70"/>
    </location>
</feature>
<evidence type="ECO:0000256" key="3">
    <source>
        <dbReference type="ARBA" id="ARBA00023163"/>
    </source>
</evidence>
<evidence type="ECO:0000256" key="2">
    <source>
        <dbReference type="ARBA" id="ARBA00023125"/>
    </source>
</evidence>
<dbReference type="InterPro" id="IPR009057">
    <property type="entry name" value="Homeodomain-like_sf"/>
</dbReference>
<dbReference type="PRINTS" id="PR00455">
    <property type="entry name" value="HTHTETR"/>
</dbReference>
<reference evidence="6 7" key="1">
    <citation type="journal article" date="2019" name="Int. J. Syst. Evol. Microbiol.">
        <title>The Global Catalogue of Microorganisms (GCM) 10K type strain sequencing project: providing services to taxonomists for standard genome sequencing and annotation.</title>
        <authorList>
            <consortium name="The Broad Institute Genomics Platform"/>
            <consortium name="The Broad Institute Genome Sequencing Center for Infectious Disease"/>
            <person name="Wu L."/>
            <person name="Ma J."/>
        </authorList>
    </citation>
    <scope>NUCLEOTIDE SEQUENCE [LARGE SCALE GENOMIC DNA]</scope>
    <source>
        <strain evidence="6 7">JCM 13929</strain>
    </source>
</reference>
<dbReference type="RefSeq" id="WP_346114187.1">
    <property type="nucleotide sequence ID" value="NZ_BAAAMU010000153.1"/>
</dbReference>
<dbReference type="SUPFAM" id="SSF46689">
    <property type="entry name" value="Homeodomain-like"/>
    <property type="match status" value="1"/>
</dbReference>
<comment type="caution">
    <text evidence="6">The sequence shown here is derived from an EMBL/GenBank/DDBJ whole genome shotgun (WGS) entry which is preliminary data.</text>
</comment>
<evidence type="ECO:0000256" key="1">
    <source>
        <dbReference type="ARBA" id="ARBA00023015"/>
    </source>
</evidence>
<dbReference type="PANTHER" id="PTHR30055">
    <property type="entry name" value="HTH-TYPE TRANSCRIPTIONAL REGULATOR RUTR"/>
    <property type="match status" value="1"/>
</dbReference>
<keyword evidence="3" id="KW-0804">Transcription</keyword>
<dbReference type="EMBL" id="BAAAMU010000153">
    <property type="protein sequence ID" value="GAA1687153.1"/>
    <property type="molecule type" value="Genomic_DNA"/>
</dbReference>
<keyword evidence="2 4" id="KW-0238">DNA-binding</keyword>
<accession>A0ABN2HFM0</accession>